<evidence type="ECO:0000256" key="2">
    <source>
        <dbReference type="ARBA" id="ARBA00022771"/>
    </source>
</evidence>
<keyword evidence="5" id="KW-0175">Coiled coil</keyword>
<evidence type="ECO:0000256" key="3">
    <source>
        <dbReference type="ARBA" id="ARBA00022833"/>
    </source>
</evidence>
<evidence type="ECO:0000256" key="1">
    <source>
        <dbReference type="ARBA" id="ARBA00022723"/>
    </source>
</evidence>
<dbReference type="GO" id="GO:0008270">
    <property type="term" value="F:zinc ion binding"/>
    <property type="evidence" value="ECO:0007669"/>
    <property type="project" value="UniProtKB-KW"/>
</dbReference>
<dbReference type="OrthoDB" id="8062037at2759"/>
<gene>
    <name evidence="7" type="ORF">POCTA_138.1.T0400076</name>
</gene>
<evidence type="ECO:0000256" key="5">
    <source>
        <dbReference type="SAM" id="Coils"/>
    </source>
</evidence>
<evidence type="ECO:0000256" key="4">
    <source>
        <dbReference type="PROSITE-ProRule" id="PRU00175"/>
    </source>
</evidence>
<evidence type="ECO:0000313" key="7">
    <source>
        <dbReference type="EMBL" id="CAD8161532.1"/>
    </source>
</evidence>
<dbReference type="AlphaFoldDB" id="A0A8S1UCZ3"/>
<dbReference type="SMART" id="SM00184">
    <property type="entry name" value="RING"/>
    <property type="match status" value="1"/>
</dbReference>
<reference evidence="7" key="1">
    <citation type="submission" date="2021-01" db="EMBL/GenBank/DDBJ databases">
        <authorList>
            <consortium name="Genoscope - CEA"/>
            <person name="William W."/>
        </authorList>
    </citation>
    <scope>NUCLEOTIDE SEQUENCE</scope>
</reference>
<dbReference type="GO" id="GO:0000209">
    <property type="term" value="P:protein polyubiquitination"/>
    <property type="evidence" value="ECO:0007669"/>
    <property type="project" value="TreeGrafter"/>
</dbReference>
<dbReference type="GO" id="GO:0006511">
    <property type="term" value="P:ubiquitin-dependent protein catabolic process"/>
    <property type="evidence" value="ECO:0007669"/>
    <property type="project" value="TreeGrafter"/>
</dbReference>
<dbReference type="InterPro" id="IPR051438">
    <property type="entry name" value="RNF_E3_ubiq-protein_ligase"/>
</dbReference>
<dbReference type="Proteomes" id="UP000683925">
    <property type="component" value="Unassembled WGS sequence"/>
</dbReference>
<dbReference type="PANTHER" id="PTHR46016">
    <property type="entry name" value="ZINC FINGER, RING/FYVE/PHD-TYPE"/>
    <property type="match status" value="1"/>
</dbReference>
<dbReference type="GO" id="GO:0061630">
    <property type="term" value="F:ubiquitin protein ligase activity"/>
    <property type="evidence" value="ECO:0007669"/>
    <property type="project" value="TreeGrafter"/>
</dbReference>
<keyword evidence="2 4" id="KW-0863">Zinc-finger</keyword>
<protein>
    <recommendedName>
        <fullName evidence="6">RING-type domain-containing protein</fullName>
    </recommendedName>
</protein>
<dbReference type="PANTHER" id="PTHR46016:SF1">
    <property type="entry name" value="RING-TYPE DOMAIN-CONTAINING PROTEIN"/>
    <property type="match status" value="1"/>
</dbReference>
<keyword evidence="1" id="KW-0479">Metal-binding</keyword>
<sequence>MIRQFEVMGLQQVNQHLLCSICREVFYNPIRATCGHTFCGTCLVRWIQQKKSCPLCRHQLERNYKFDKDILATKIVGDVQVKCLRCLLWNGTLAAFKQHKKTQCKFVQKNNEIPQNAIEIGDDNAEDITFPFIIIDTRKIVKTANHPILVQIDEQNNKHDDDLFISQTRQSNHFQNDNSQVEISPYVISDQSNHIIIETQDNVVLEESSQQQQIFICPNNQLYIDIDKLDNQNQNNQTDAKDLQITINEQDNHCEQSENRIKISQNQQIQHPNQSEIEILEPSLRILNSREIKELKSKRKFKINTIKNAVSVVEPLIDSMNDDQFNKFIDHMKKEMTNKLNELLNTSIL</sequence>
<organism evidence="7 8">
    <name type="scientific">Paramecium octaurelia</name>
    <dbReference type="NCBI Taxonomy" id="43137"/>
    <lineage>
        <taxon>Eukaryota</taxon>
        <taxon>Sar</taxon>
        <taxon>Alveolata</taxon>
        <taxon>Ciliophora</taxon>
        <taxon>Intramacronucleata</taxon>
        <taxon>Oligohymenophorea</taxon>
        <taxon>Peniculida</taxon>
        <taxon>Parameciidae</taxon>
        <taxon>Paramecium</taxon>
    </lineage>
</organism>
<dbReference type="PROSITE" id="PS00518">
    <property type="entry name" value="ZF_RING_1"/>
    <property type="match status" value="1"/>
</dbReference>
<dbReference type="InterPro" id="IPR001841">
    <property type="entry name" value="Znf_RING"/>
</dbReference>
<accession>A0A8S1UCZ3</accession>
<feature type="coiled-coil region" evidence="5">
    <location>
        <begin position="226"/>
        <end position="267"/>
    </location>
</feature>
<dbReference type="InterPro" id="IPR017907">
    <property type="entry name" value="Znf_RING_CS"/>
</dbReference>
<feature type="domain" description="RING-type" evidence="6">
    <location>
        <begin position="19"/>
        <end position="57"/>
    </location>
</feature>
<dbReference type="PROSITE" id="PS50089">
    <property type="entry name" value="ZF_RING_2"/>
    <property type="match status" value="1"/>
</dbReference>
<keyword evidence="8" id="KW-1185">Reference proteome</keyword>
<evidence type="ECO:0000259" key="6">
    <source>
        <dbReference type="PROSITE" id="PS50089"/>
    </source>
</evidence>
<proteinExistence type="predicted"/>
<name>A0A8S1UCZ3_PAROT</name>
<dbReference type="Pfam" id="PF13923">
    <property type="entry name" value="zf-C3HC4_2"/>
    <property type="match status" value="1"/>
</dbReference>
<keyword evidence="3" id="KW-0862">Zinc</keyword>
<evidence type="ECO:0000313" key="8">
    <source>
        <dbReference type="Proteomes" id="UP000683925"/>
    </source>
</evidence>
<dbReference type="EMBL" id="CAJJDP010000040">
    <property type="protein sequence ID" value="CAD8161532.1"/>
    <property type="molecule type" value="Genomic_DNA"/>
</dbReference>
<comment type="caution">
    <text evidence="7">The sequence shown here is derived from an EMBL/GenBank/DDBJ whole genome shotgun (WGS) entry which is preliminary data.</text>
</comment>
<dbReference type="OMA" id="HMKKEMT"/>